<organism evidence="1 2">
    <name type="scientific">Drosophila gunungcola</name>
    <name type="common">fruit fly</name>
    <dbReference type="NCBI Taxonomy" id="103775"/>
    <lineage>
        <taxon>Eukaryota</taxon>
        <taxon>Metazoa</taxon>
        <taxon>Ecdysozoa</taxon>
        <taxon>Arthropoda</taxon>
        <taxon>Hexapoda</taxon>
        <taxon>Insecta</taxon>
        <taxon>Pterygota</taxon>
        <taxon>Neoptera</taxon>
        <taxon>Endopterygota</taxon>
        <taxon>Diptera</taxon>
        <taxon>Brachycera</taxon>
        <taxon>Muscomorpha</taxon>
        <taxon>Ephydroidea</taxon>
        <taxon>Drosophilidae</taxon>
        <taxon>Drosophila</taxon>
        <taxon>Sophophora</taxon>
    </lineage>
</organism>
<accession>A0A9P9YWZ4</accession>
<dbReference type="AlphaFoldDB" id="A0A9P9YWZ4"/>
<evidence type="ECO:0000313" key="2">
    <source>
        <dbReference type="Proteomes" id="UP001059596"/>
    </source>
</evidence>
<dbReference type="Proteomes" id="UP001059596">
    <property type="component" value="Chromosome 3R"/>
</dbReference>
<proteinExistence type="predicted"/>
<sequence>MEDKTTIFCARSSLARNSIFNTNFITRAGKRESICHCLKQM</sequence>
<name>A0A9P9YWZ4_9MUSC</name>
<keyword evidence="2" id="KW-1185">Reference proteome</keyword>
<reference evidence="1" key="1">
    <citation type="journal article" date="2023" name="Genome Biol. Evol.">
        <title>Long-read-based Genome Assembly of Drosophila gunungcola Reveals Fewer Chemosensory Genes in Flower-breeding Species.</title>
        <authorList>
            <person name="Negi A."/>
            <person name="Liao B.Y."/>
            <person name="Yeh S.D."/>
        </authorList>
    </citation>
    <scope>NUCLEOTIDE SEQUENCE</scope>
    <source>
        <strain evidence="1">Sukarami</strain>
    </source>
</reference>
<evidence type="ECO:0000313" key="1">
    <source>
        <dbReference type="EMBL" id="KAI8044652.1"/>
    </source>
</evidence>
<gene>
    <name evidence="1" type="ORF">M5D96_000823</name>
</gene>
<dbReference type="EMBL" id="JAMKOV010000001">
    <property type="protein sequence ID" value="KAI8044652.1"/>
    <property type="molecule type" value="Genomic_DNA"/>
</dbReference>
<protein>
    <submittedName>
        <fullName evidence="1">Uncharacterized protein</fullName>
    </submittedName>
</protein>
<comment type="caution">
    <text evidence="1">The sequence shown here is derived from an EMBL/GenBank/DDBJ whole genome shotgun (WGS) entry which is preliminary data.</text>
</comment>